<keyword evidence="6" id="KW-1185">Reference proteome</keyword>
<dbReference type="Gene3D" id="3.30.70.100">
    <property type="match status" value="1"/>
</dbReference>
<dbReference type="InterPro" id="IPR011008">
    <property type="entry name" value="Dimeric_a/b-barrel"/>
</dbReference>
<evidence type="ECO:0000256" key="3">
    <source>
        <dbReference type="ARBA" id="ARBA00032861"/>
    </source>
</evidence>
<protein>
    <recommendedName>
        <fullName evidence="2">Signal transduction protein TRAP</fullName>
    </recommendedName>
    <alternativeName>
        <fullName evidence="3">Target of RNAIII-activating protein</fullName>
    </alternativeName>
</protein>
<sequence length="167" mass="19378">MKLYTSYGTYGFLNQIKRNNSEHHLFQFSADDSSVILEETDEKTVLKHPSAYQVIDSIGEFDENHFYSAVFVPSSEDHSNHLEKKLLHLGAPFSSFGGFKSYRLLKPLEGNTYKIYFGFANRLAYEDFKASDIFQNNYSKEALSQYFGSSGQHSSYFERYLYPIEEH</sequence>
<proteinExistence type="inferred from homology"/>
<dbReference type="PANTHER" id="PTHR34474:SF2">
    <property type="entry name" value="SIGNAL TRANSDUCTION PROTEIN TRAP"/>
    <property type="match status" value="1"/>
</dbReference>
<dbReference type="PROSITE" id="PS51725">
    <property type="entry name" value="ABM"/>
    <property type="match status" value="1"/>
</dbReference>
<dbReference type="InterPro" id="IPR007138">
    <property type="entry name" value="ABM_dom"/>
</dbReference>
<name>A0A380H3M5_9STAP</name>
<gene>
    <name evidence="5" type="primary">traP</name>
    <name evidence="5" type="ORF">NCTC11807_01214</name>
</gene>
<dbReference type="Proteomes" id="UP000255425">
    <property type="component" value="Unassembled WGS sequence"/>
</dbReference>
<accession>A0A380H3M5</accession>
<dbReference type="SUPFAM" id="SSF54909">
    <property type="entry name" value="Dimeric alpha+beta barrel"/>
    <property type="match status" value="1"/>
</dbReference>
<dbReference type="InterPro" id="IPR050404">
    <property type="entry name" value="Heme-degrading_MO"/>
</dbReference>
<evidence type="ECO:0000259" key="4">
    <source>
        <dbReference type="PROSITE" id="PS51725"/>
    </source>
</evidence>
<feature type="domain" description="ABM" evidence="4">
    <location>
        <begin position="66"/>
        <end position="157"/>
    </location>
</feature>
<dbReference type="EMBL" id="UHDZ01000001">
    <property type="protein sequence ID" value="SUM70482.1"/>
    <property type="molecule type" value="Genomic_DNA"/>
</dbReference>
<dbReference type="AlphaFoldDB" id="A0A380H3M5"/>
<organism evidence="5 6">
    <name type="scientific">Staphylococcus saccharolyticus</name>
    <dbReference type="NCBI Taxonomy" id="33028"/>
    <lineage>
        <taxon>Bacteria</taxon>
        <taxon>Bacillati</taxon>
        <taxon>Bacillota</taxon>
        <taxon>Bacilli</taxon>
        <taxon>Bacillales</taxon>
        <taxon>Staphylococcaceae</taxon>
        <taxon>Staphylococcus</taxon>
    </lineage>
</organism>
<evidence type="ECO:0000256" key="1">
    <source>
        <dbReference type="ARBA" id="ARBA00009267"/>
    </source>
</evidence>
<comment type="similarity">
    <text evidence="1">Belongs to the TRAP family.</text>
</comment>
<dbReference type="GeneID" id="63936732"/>
<dbReference type="PANTHER" id="PTHR34474">
    <property type="entry name" value="SIGNAL TRANSDUCTION PROTEIN TRAP"/>
    <property type="match status" value="1"/>
</dbReference>
<dbReference type="RefSeq" id="WP_115313072.1">
    <property type="nucleotide sequence ID" value="NZ_CP066042.1"/>
</dbReference>
<evidence type="ECO:0000313" key="6">
    <source>
        <dbReference type="Proteomes" id="UP000255425"/>
    </source>
</evidence>
<evidence type="ECO:0000313" key="5">
    <source>
        <dbReference type="EMBL" id="SUM70482.1"/>
    </source>
</evidence>
<evidence type="ECO:0000256" key="2">
    <source>
        <dbReference type="ARBA" id="ARBA00018486"/>
    </source>
</evidence>
<reference evidence="5 6" key="1">
    <citation type="submission" date="2018-06" db="EMBL/GenBank/DDBJ databases">
        <authorList>
            <consortium name="Pathogen Informatics"/>
            <person name="Doyle S."/>
        </authorList>
    </citation>
    <scope>NUCLEOTIDE SEQUENCE [LARGE SCALE GENOMIC DNA]</scope>
    <source>
        <strain evidence="5 6">NCTC11807</strain>
    </source>
</reference>